<dbReference type="EMBL" id="JASWJB010000092">
    <property type="protein sequence ID" value="KAK2599041.1"/>
    <property type="molecule type" value="Genomic_DNA"/>
</dbReference>
<accession>A0AAJ0CPI3</accession>
<gene>
    <name evidence="1" type="ORF">QQS21_005508</name>
</gene>
<evidence type="ECO:0000313" key="2">
    <source>
        <dbReference type="Proteomes" id="UP001251528"/>
    </source>
</evidence>
<keyword evidence="2" id="KW-1185">Reference proteome</keyword>
<sequence>MITPGALLSLSPSSNNAQEWDQLIMKETSRTPALEHAFRALSALYWHDKAPYRSNQNYLSALTRNITAIGSFHRSFVAARQQSWVASLVFVMVMVAFQTRVIAIGPNDNCIFESVVALRCAAHFAQTAAPAFIESQWVERQRSRQNPSDRRDDPPDSWHSPNIRKLNVFVNGMARSDAWDDTHSQAALMLKTWVNLTQGRPRTWSHIVWWPASISQEFVQRLQQREPCSLVIVLYWCAFMQYTPSSWFVKNWIFTLVKDAMNSPGVGEMGLPHSLYHDLPEFGDS</sequence>
<dbReference type="GO" id="GO:0001228">
    <property type="term" value="F:DNA-binding transcription activator activity, RNA polymerase II-specific"/>
    <property type="evidence" value="ECO:0007669"/>
    <property type="project" value="TreeGrafter"/>
</dbReference>
<protein>
    <submittedName>
        <fullName evidence="1">Uncharacterized protein</fullName>
    </submittedName>
</protein>
<dbReference type="PANTHER" id="PTHR47784">
    <property type="entry name" value="STEROL UPTAKE CONTROL PROTEIN 2"/>
    <property type="match status" value="1"/>
</dbReference>
<name>A0AAJ0CPI3_9HYPO</name>
<organism evidence="1 2">
    <name type="scientific">Conoideocrella luteorostrata</name>
    <dbReference type="NCBI Taxonomy" id="1105319"/>
    <lineage>
        <taxon>Eukaryota</taxon>
        <taxon>Fungi</taxon>
        <taxon>Dikarya</taxon>
        <taxon>Ascomycota</taxon>
        <taxon>Pezizomycotina</taxon>
        <taxon>Sordariomycetes</taxon>
        <taxon>Hypocreomycetidae</taxon>
        <taxon>Hypocreales</taxon>
        <taxon>Clavicipitaceae</taxon>
        <taxon>Conoideocrella</taxon>
    </lineage>
</organism>
<dbReference type="InterPro" id="IPR053157">
    <property type="entry name" value="Sterol_Uptake_Regulator"/>
</dbReference>
<proteinExistence type="predicted"/>
<evidence type="ECO:0000313" key="1">
    <source>
        <dbReference type="EMBL" id="KAK2599041.1"/>
    </source>
</evidence>
<comment type="caution">
    <text evidence="1">The sequence shown here is derived from an EMBL/GenBank/DDBJ whole genome shotgun (WGS) entry which is preliminary data.</text>
</comment>
<dbReference type="AlphaFoldDB" id="A0AAJ0CPI3"/>
<dbReference type="Proteomes" id="UP001251528">
    <property type="component" value="Unassembled WGS sequence"/>
</dbReference>
<dbReference type="PANTHER" id="PTHR47784:SF5">
    <property type="entry name" value="STEROL UPTAKE CONTROL PROTEIN 2"/>
    <property type="match status" value="1"/>
</dbReference>
<reference evidence="1" key="1">
    <citation type="submission" date="2023-06" db="EMBL/GenBank/DDBJ databases">
        <title>Conoideocrella luteorostrata (Hypocreales: Clavicipitaceae), a potential biocontrol fungus for elongate hemlock scale in United States Christmas tree production areas.</title>
        <authorList>
            <person name="Barrett H."/>
            <person name="Lovett B."/>
            <person name="Macias A.M."/>
            <person name="Stajich J.E."/>
            <person name="Kasson M.T."/>
        </authorList>
    </citation>
    <scope>NUCLEOTIDE SEQUENCE</scope>
    <source>
        <strain evidence="1">ARSEF 14590</strain>
    </source>
</reference>